<dbReference type="RefSeq" id="WP_137268816.1">
    <property type="nucleotide sequence ID" value="NZ_QGAC01000003.1"/>
</dbReference>
<sequence>MPITTPIQKSALDAIDSLHFNQVAVRLTNSGPSEEWCFRILSKINWVISEAGITGKQAEITKHYLLSALEIYLSVDEKYFTYQAQFNDESEPHRGFQEKAKYQEYAEYCLNFSLANLCIVAACNGVDRELLMRATDVLINDRELSLSSIPLHIKYRLAERCYALEFANAPFSLFRELVSLGVITSDKYSSKNDKVAEKSNGGLSSLFIRAGLLFELKMLQHALVIIISMEKNGSITLPKSDTPSSPIERKNNSDYYKRLVDAWFRDGNKFSFAVFQCQNENPKLAAKKLLKNMSRFYFHKRMFAGTQGSWLGTLGAFDIEVESEENPDAAIYYSGENSEAISEKISANFNYAGFSVSARSLYLRHKAIRQAGYFKIRYYCSILMNMPCMLPWWADKNECYELAQAIEETDDNK</sequence>
<dbReference type="EMBL" id="QGAC01000003">
    <property type="protein sequence ID" value="TKJ93866.1"/>
    <property type="molecule type" value="Genomic_DNA"/>
</dbReference>
<evidence type="ECO:0000313" key="2">
    <source>
        <dbReference type="Proteomes" id="UP000306393"/>
    </source>
</evidence>
<gene>
    <name evidence="1" type="ORF">EpCFBP13511_04700</name>
</gene>
<protein>
    <submittedName>
        <fullName evidence="1">Uncharacterized protein</fullName>
    </submittedName>
</protein>
<accession>A0A4U3FL98</accession>
<proteinExistence type="predicted"/>
<dbReference type="Proteomes" id="UP000306393">
    <property type="component" value="Unassembled WGS sequence"/>
</dbReference>
<reference evidence="1 2" key="1">
    <citation type="journal article" date="2019" name="Sci. Rep.">
        <title>Differences in resource use lead to coexistence of seed-transmitted microbial populations.</title>
        <authorList>
            <person name="Torres-Cortes G."/>
            <person name="Garcia B.J."/>
            <person name="Compant S."/>
            <person name="Rezki S."/>
            <person name="Jones P."/>
            <person name="Preveaux A."/>
            <person name="Briand M."/>
            <person name="Roulet A."/>
            <person name="Bouchez O."/>
            <person name="Jacobson D."/>
            <person name="Barret M."/>
        </authorList>
    </citation>
    <scope>NUCLEOTIDE SEQUENCE [LARGE SCALE GENOMIC DNA]</scope>
    <source>
        <strain evidence="1 2">CFBP13511</strain>
    </source>
</reference>
<evidence type="ECO:0000313" key="1">
    <source>
        <dbReference type="EMBL" id="TKJ93866.1"/>
    </source>
</evidence>
<organism evidence="1 2">
    <name type="scientific">Erwinia persicina</name>
    <dbReference type="NCBI Taxonomy" id="55211"/>
    <lineage>
        <taxon>Bacteria</taxon>
        <taxon>Pseudomonadati</taxon>
        <taxon>Pseudomonadota</taxon>
        <taxon>Gammaproteobacteria</taxon>
        <taxon>Enterobacterales</taxon>
        <taxon>Erwiniaceae</taxon>
        <taxon>Erwinia</taxon>
    </lineage>
</organism>
<dbReference type="OrthoDB" id="6624023at2"/>
<dbReference type="AlphaFoldDB" id="A0A4U3FL98"/>
<comment type="caution">
    <text evidence="1">The sequence shown here is derived from an EMBL/GenBank/DDBJ whole genome shotgun (WGS) entry which is preliminary data.</text>
</comment>
<name>A0A4U3FL98_9GAMM</name>